<dbReference type="AlphaFoldDB" id="A0A7R9BSG7"/>
<evidence type="ECO:0000256" key="1">
    <source>
        <dbReference type="SAM" id="MobiDB-lite"/>
    </source>
</evidence>
<organism evidence="2">
    <name type="scientific">Notodromas monacha</name>
    <dbReference type="NCBI Taxonomy" id="399045"/>
    <lineage>
        <taxon>Eukaryota</taxon>
        <taxon>Metazoa</taxon>
        <taxon>Ecdysozoa</taxon>
        <taxon>Arthropoda</taxon>
        <taxon>Crustacea</taxon>
        <taxon>Oligostraca</taxon>
        <taxon>Ostracoda</taxon>
        <taxon>Podocopa</taxon>
        <taxon>Podocopida</taxon>
        <taxon>Cypridocopina</taxon>
        <taxon>Cypridoidea</taxon>
        <taxon>Cyprididae</taxon>
        <taxon>Notodromas</taxon>
    </lineage>
</organism>
<reference evidence="2" key="1">
    <citation type="submission" date="2020-11" db="EMBL/GenBank/DDBJ databases">
        <authorList>
            <person name="Tran Van P."/>
        </authorList>
    </citation>
    <scope>NUCLEOTIDE SEQUENCE</scope>
</reference>
<dbReference type="EMBL" id="CAJPEX010002358">
    <property type="protein sequence ID" value="CAG0920885.1"/>
    <property type="molecule type" value="Genomic_DNA"/>
</dbReference>
<dbReference type="OrthoDB" id="8063190at2759"/>
<protein>
    <submittedName>
        <fullName evidence="2">Uncharacterized protein</fullName>
    </submittedName>
</protein>
<dbReference type="Proteomes" id="UP000678499">
    <property type="component" value="Unassembled WGS sequence"/>
</dbReference>
<name>A0A7R9BSG7_9CRUS</name>
<accession>A0A7R9BSG7</accession>
<proteinExistence type="predicted"/>
<evidence type="ECO:0000313" key="2">
    <source>
        <dbReference type="EMBL" id="CAD7280733.1"/>
    </source>
</evidence>
<feature type="compositionally biased region" description="Basic and acidic residues" evidence="1">
    <location>
        <begin position="20"/>
        <end position="31"/>
    </location>
</feature>
<gene>
    <name evidence="2" type="ORF">NMOB1V02_LOCUS8390</name>
</gene>
<dbReference type="EMBL" id="OA884395">
    <property type="protein sequence ID" value="CAD7280733.1"/>
    <property type="molecule type" value="Genomic_DNA"/>
</dbReference>
<feature type="region of interest" description="Disordered" evidence="1">
    <location>
        <begin position="20"/>
        <end position="49"/>
    </location>
</feature>
<sequence>MPKIFLIRNRIEEQQLKLREAQKANPDKSGFEDVDSDASSSPSPYSTAGSKAIGTIYPHLLALLKNDAAFFGCSSVFNSRLR</sequence>
<keyword evidence="3" id="KW-1185">Reference proteome</keyword>
<feature type="compositionally biased region" description="Low complexity" evidence="1">
    <location>
        <begin position="37"/>
        <end position="49"/>
    </location>
</feature>
<evidence type="ECO:0000313" key="3">
    <source>
        <dbReference type="Proteomes" id="UP000678499"/>
    </source>
</evidence>